<accession>A0A8S5QB07</accession>
<dbReference type="EMBL" id="BK015617">
    <property type="protein sequence ID" value="DAE16216.1"/>
    <property type="molecule type" value="Genomic_DNA"/>
</dbReference>
<reference evidence="1" key="1">
    <citation type="journal article" date="2021" name="Proc. Natl. Acad. Sci. U.S.A.">
        <title>A Catalog of Tens of Thousands of Viruses from Human Metagenomes Reveals Hidden Associations with Chronic Diseases.</title>
        <authorList>
            <person name="Tisza M.J."/>
            <person name="Buck C.B."/>
        </authorList>
    </citation>
    <scope>NUCLEOTIDE SEQUENCE</scope>
    <source>
        <strain evidence="1">CtdmY20</strain>
    </source>
</reference>
<evidence type="ECO:0000313" key="1">
    <source>
        <dbReference type="EMBL" id="DAE16216.1"/>
    </source>
</evidence>
<sequence length="91" mass="10501">MMTFFDIRPPYPKEQHFTSCKARQVLLCPPRALHCPGKEIADARRKSYKKNAGCASDSMKTVQFLQQYYCKLFLCCMQDLIGCTGKKIMIQ</sequence>
<name>A0A8S5QB07_9CAUD</name>
<protein>
    <submittedName>
        <fullName evidence="1">Uncharacterized protein</fullName>
    </submittedName>
</protein>
<organism evidence="1">
    <name type="scientific">Siphoviridae sp. ctdmY20</name>
    <dbReference type="NCBI Taxonomy" id="2825586"/>
    <lineage>
        <taxon>Viruses</taxon>
        <taxon>Duplodnaviria</taxon>
        <taxon>Heunggongvirae</taxon>
        <taxon>Uroviricota</taxon>
        <taxon>Caudoviricetes</taxon>
    </lineage>
</organism>
<proteinExistence type="predicted"/>